<name>A0AAD7RZ58_9TELE</name>
<feature type="region of interest" description="Disordered" evidence="1">
    <location>
        <begin position="1"/>
        <end position="24"/>
    </location>
</feature>
<reference evidence="2" key="1">
    <citation type="journal article" date="2023" name="Science">
        <title>Genome structures resolve the early diversification of teleost fishes.</title>
        <authorList>
            <person name="Parey E."/>
            <person name="Louis A."/>
            <person name="Montfort J."/>
            <person name="Bouchez O."/>
            <person name="Roques C."/>
            <person name="Iampietro C."/>
            <person name="Lluch J."/>
            <person name="Castinel A."/>
            <person name="Donnadieu C."/>
            <person name="Desvignes T."/>
            <person name="Floi Bucao C."/>
            <person name="Jouanno E."/>
            <person name="Wen M."/>
            <person name="Mejri S."/>
            <person name="Dirks R."/>
            <person name="Jansen H."/>
            <person name="Henkel C."/>
            <person name="Chen W.J."/>
            <person name="Zahm M."/>
            <person name="Cabau C."/>
            <person name="Klopp C."/>
            <person name="Thompson A.W."/>
            <person name="Robinson-Rechavi M."/>
            <person name="Braasch I."/>
            <person name="Lecointre G."/>
            <person name="Bobe J."/>
            <person name="Postlethwait J.H."/>
            <person name="Berthelot C."/>
            <person name="Roest Crollius H."/>
            <person name="Guiguen Y."/>
        </authorList>
    </citation>
    <scope>NUCLEOTIDE SEQUENCE</scope>
    <source>
        <strain evidence="2">NC1722</strain>
    </source>
</reference>
<dbReference type="Proteomes" id="UP001221898">
    <property type="component" value="Unassembled WGS sequence"/>
</dbReference>
<dbReference type="AlphaFoldDB" id="A0AAD7RZ58"/>
<comment type="caution">
    <text evidence="2">The sequence shown here is derived from an EMBL/GenBank/DDBJ whole genome shotgun (WGS) entry which is preliminary data.</text>
</comment>
<proteinExistence type="predicted"/>
<accession>A0AAD7RZ58</accession>
<organism evidence="2 3">
    <name type="scientific">Aldrovandia affinis</name>
    <dbReference type="NCBI Taxonomy" id="143900"/>
    <lineage>
        <taxon>Eukaryota</taxon>
        <taxon>Metazoa</taxon>
        <taxon>Chordata</taxon>
        <taxon>Craniata</taxon>
        <taxon>Vertebrata</taxon>
        <taxon>Euteleostomi</taxon>
        <taxon>Actinopterygii</taxon>
        <taxon>Neopterygii</taxon>
        <taxon>Teleostei</taxon>
        <taxon>Notacanthiformes</taxon>
        <taxon>Halosauridae</taxon>
        <taxon>Aldrovandia</taxon>
    </lineage>
</organism>
<gene>
    <name evidence="2" type="ORF">AAFF_G00068840</name>
</gene>
<evidence type="ECO:0000313" key="3">
    <source>
        <dbReference type="Proteomes" id="UP001221898"/>
    </source>
</evidence>
<dbReference type="EMBL" id="JAINUG010000141">
    <property type="protein sequence ID" value="KAJ8392980.1"/>
    <property type="molecule type" value="Genomic_DNA"/>
</dbReference>
<protein>
    <submittedName>
        <fullName evidence="2">Uncharacterized protein</fullName>
    </submittedName>
</protein>
<evidence type="ECO:0000256" key="1">
    <source>
        <dbReference type="SAM" id="MobiDB-lite"/>
    </source>
</evidence>
<keyword evidence="3" id="KW-1185">Reference proteome</keyword>
<evidence type="ECO:0000313" key="2">
    <source>
        <dbReference type="EMBL" id="KAJ8392980.1"/>
    </source>
</evidence>
<feature type="region of interest" description="Disordered" evidence="1">
    <location>
        <begin position="66"/>
        <end position="95"/>
    </location>
</feature>
<sequence length="169" mass="18301">MELPRAGPCLKTDDVGPGAPARGGHQLSPLGKAVWEIQLRCQSYGNIPNQAEVDRLRSLYNSADWPSRGASLDRIRSSPQDDWDDGSIPVGEPWTSAPRLPSLRVLSHRLTSAAASAPPPSVCGLAVSSGSAGEFPVFAYRPVRPLARKTRICRRPAPLAERPIVRMRC</sequence>